<proteinExistence type="predicted"/>
<dbReference type="PANTHER" id="PTHR12420">
    <property type="entry name" value="PHD FINGER PROTEIN"/>
    <property type="match status" value="1"/>
</dbReference>
<keyword evidence="2" id="KW-0479">Metal-binding</keyword>
<sequence>GVFRIMAKMVRRTCAFCSEGEAGSVMYIAKERNIAAHQDCLLFSSGFVESEEYNPDNLDIRFDVTSVLKELKRGKRLMCNFCRKKGATVGCEERACRRSYHYFCALCDDAAIETDEVNGVYRYLTKYFLTNYCQGCPTSSGFGDHLISTEQRKGRGTEISKQVNCCRQDHLYKSVCFCVLTVRIDFLRKCKQAGLLDDIFEEMLDTLHLAQEKLMDDNTSETEYEETVMSLFDCGLFENILTNIHSG</sequence>
<feature type="non-terminal residue" evidence="7">
    <location>
        <position position="247"/>
    </location>
</feature>
<dbReference type="GO" id="GO:0005634">
    <property type="term" value="C:nucleus"/>
    <property type="evidence" value="ECO:0007669"/>
    <property type="project" value="UniProtKB-SubCell"/>
</dbReference>
<dbReference type="InterPro" id="IPR034732">
    <property type="entry name" value="EPHD"/>
</dbReference>
<keyword evidence="4" id="KW-0862">Zinc</keyword>
<keyword evidence="5" id="KW-0539">Nucleus</keyword>
<evidence type="ECO:0000256" key="2">
    <source>
        <dbReference type="ARBA" id="ARBA00022723"/>
    </source>
</evidence>
<evidence type="ECO:0000259" key="6">
    <source>
        <dbReference type="PROSITE" id="PS51805"/>
    </source>
</evidence>
<dbReference type="Pfam" id="PF13771">
    <property type="entry name" value="zf-HC5HC2H"/>
    <property type="match status" value="1"/>
</dbReference>
<keyword evidence="3" id="KW-0863">Zinc-finger</keyword>
<dbReference type="PROSITE" id="PS51805">
    <property type="entry name" value="EPHD"/>
    <property type="match status" value="1"/>
</dbReference>
<gene>
    <name evidence="7" type="ORF">N327_09712</name>
</gene>
<dbReference type="PANTHER" id="PTHR12420:SF4">
    <property type="entry name" value="PHD FINGER PROTEIN 11"/>
    <property type="match status" value="1"/>
</dbReference>
<feature type="non-terminal residue" evidence="7">
    <location>
        <position position="1"/>
    </location>
</feature>
<dbReference type="Gene3D" id="3.30.40.10">
    <property type="entry name" value="Zinc/RING finger domain, C3HC4 (zinc finger)"/>
    <property type="match status" value="1"/>
</dbReference>
<keyword evidence="8" id="KW-1185">Reference proteome</keyword>
<evidence type="ECO:0000256" key="5">
    <source>
        <dbReference type="ARBA" id="ARBA00023242"/>
    </source>
</evidence>
<reference evidence="7 8" key="1">
    <citation type="submission" date="2014-04" db="EMBL/GenBank/DDBJ databases">
        <title>Genome evolution of avian class.</title>
        <authorList>
            <person name="Zhang G."/>
            <person name="Li C."/>
        </authorList>
    </citation>
    <scope>NUCLEOTIDE SEQUENCE [LARGE SCALE GENOMIC DNA]</scope>
    <source>
        <strain evidence="7">BGI_N327</strain>
    </source>
</reference>
<evidence type="ECO:0000313" key="8">
    <source>
        <dbReference type="Proteomes" id="UP000053806"/>
    </source>
</evidence>
<dbReference type="InterPro" id="IPR051188">
    <property type="entry name" value="PHD-type_Zinc_Finger"/>
</dbReference>
<organism evidence="7 8">
    <name type="scientific">Fulmarus glacialis</name>
    <name type="common">Northern fulmar</name>
    <dbReference type="NCBI Taxonomy" id="30455"/>
    <lineage>
        <taxon>Eukaryota</taxon>
        <taxon>Metazoa</taxon>
        <taxon>Chordata</taxon>
        <taxon>Craniata</taxon>
        <taxon>Vertebrata</taxon>
        <taxon>Euteleostomi</taxon>
        <taxon>Archelosauria</taxon>
        <taxon>Archosauria</taxon>
        <taxon>Dinosauria</taxon>
        <taxon>Saurischia</taxon>
        <taxon>Theropoda</taxon>
        <taxon>Coelurosauria</taxon>
        <taxon>Aves</taxon>
        <taxon>Neognathae</taxon>
        <taxon>Neoaves</taxon>
        <taxon>Aequornithes</taxon>
        <taxon>Procellariiformes</taxon>
        <taxon>Procellariidae</taxon>
        <taxon>Fulmarus</taxon>
    </lineage>
</organism>
<evidence type="ECO:0000256" key="1">
    <source>
        <dbReference type="ARBA" id="ARBA00004123"/>
    </source>
</evidence>
<comment type="subcellular location">
    <subcellularLocation>
        <location evidence="1">Nucleus</location>
    </subcellularLocation>
</comment>
<name>A0A093L6B4_FULGA</name>
<evidence type="ECO:0000256" key="3">
    <source>
        <dbReference type="ARBA" id="ARBA00022771"/>
    </source>
</evidence>
<dbReference type="Proteomes" id="UP000053806">
    <property type="component" value="Unassembled WGS sequence"/>
</dbReference>
<dbReference type="InterPro" id="IPR013083">
    <property type="entry name" value="Znf_RING/FYVE/PHD"/>
</dbReference>
<evidence type="ECO:0000313" key="7">
    <source>
        <dbReference type="EMBL" id="KFW04856.1"/>
    </source>
</evidence>
<dbReference type="GO" id="GO:0008270">
    <property type="term" value="F:zinc ion binding"/>
    <property type="evidence" value="ECO:0007669"/>
    <property type="project" value="UniProtKB-KW"/>
</dbReference>
<evidence type="ECO:0000256" key="4">
    <source>
        <dbReference type="ARBA" id="ARBA00022833"/>
    </source>
</evidence>
<dbReference type="AlphaFoldDB" id="A0A093L6B4"/>
<dbReference type="EMBL" id="KK598719">
    <property type="protein sequence ID" value="KFW04856.1"/>
    <property type="molecule type" value="Genomic_DNA"/>
</dbReference>
<accession>A0A093L6B4</accession>
<feature type="domain" description="PHD-type" evidence="6">
    <location>
        <begin position="11"/>
        <end position="140"/>
    </location>
</feature>
<protein>
    <submittedName>
        <fullName evidence="7">PHD finger protein 11</fullName>
    </submittedName>
</protein>